<gene>
    <name evidence="3" type="ORF">TWF730_000826</name>
</gene>
<dbReference type="PANTHER" id="PTHR48104">
    <property type="entry name" value="METACASPASE-4"/>
    <property type="match status" value="1"/>
</dbReference>
<dbReference type="PANTHER" id="PTHR48104:SF30">
    <property type="entry name" value="METACASPASE-1"/>
    <property type="match status" value="1"/>
</dbReference>
<dbReference type="GO" id="GO:0006508">
    <property type="term" value="P:proteolysis"/>
    <property type="evidence" value="ECO:0007669"/>
    <property type="project" value="InterPro"/>
</dbReference>
<dbReference type="GO" id="GO:0004197">
    <property type="term" value="F:cysteine-type endopeptidase activity"/>
    <property type="evidence" value="ECO:0007669"/>
    <property type="project" value="InterPro"/>
</dbReference>
<accession>A0AAV9VMT9</accession>
<dbReference type="EMBL" id="JAVHNS010000001">
    <property type="protein sequence ID" value="KAK6363394.1"/>
    <property type="molecule type" value="Genomic_DNA"/>
</dbReference>
<evidence type="ECO:0000313" key="4">
    <source>
        <dbReference type="Proteomes" id="UP001373714"/>
    </source>
</evidence>
<keyword evidence="4" id="KW-1185">Reference proteome</keyword>
<evidence type="ECO:0000256" key="1">
    <source>
        <dbReference type="ARBA" id="ARBA00009005"/>
    </source>
</evidence>
<dbReference type="Proteomes" id="UP001373714">
    <property type="component" value="Unassembled WGS sequence"/>
</dbReference>
<feature type="domain" description="Peptidase C14 caspase" evidence="2">
    <location>
        <begin position="4"/>
        <end position="294"/>
    </location>
</feature>
<sequence>MEAKKWAILIGIDHYISGTSRPEIDFHNLEGAVEDVRQVEDLLRTSFGVEDSYIYRLTATNPGRNLKEPLEPPSEWPTYENIVAAFEEVTEKAEQNDLVYIHYSGHGARVSTVFHDLKPNNIDEALVPTDICSGGRYIRDVEIAYLLEKMADKGLIATLVLDCCHSGGANRGPYQDWNRTRGIADVDTAQLESDPSTLASRDELDETWRRSKIGCERTVRIENHWLLGTRRYTFIAACRTDEYAKEDTFNGKVQGLLTHTLIKTLKTGFSSSNFTYYELWNQVAMNVRKHNAEQNVIMSGEADRIFFGSDRREIFYMVPITDVTKTEGRIIVKMNIGEAQGIHEGTGIDVWPSSRYDFKPSERVALLRVTKIEDCTLEAEVEWSDASKGDLEAGFLARPHAVPRRSVQLVDPLSTYQDAMAEARKALNQHKIPISDGAAAPAFFRVHVKDESYVILGDDDKELRNSVPPLDVRVEGAAENLARRITHLTQYYNILDLRNAERDESNEWLSVSLKNKPRGFPVKPRIARDQPGPIALLPSMRCETAAGEWLLLKVKNMSGVALYIIIVDLDSTWAIDQIYPYEPGTVYQILEPDQTLYLPLEVAIPDGAMGIVDTIKVFATTEPTSFRWLELPKIASPNEGNPIRGREFRPKNALEVLQKAITQDISRKVSVSVYIPSGWDTVDCTIETPTP</sequence>
<dbReference type="Gene3D" id="3.40.50.1460">
    <property type="match status" value="1"/>
</dbReference>
<comment type="similarity">
    <text evidence="1">Belongs to the peptidase C14B family.</text>
</comment>
<dbReference type="GO" id="GO:0005737">
    <property type="term" value="C:cytoplasm"/>
    <property type="evidence" value="ECO:0007669"/>
    <property type="project" value="TreeGrafter"/>
</dbReference>
<name>A0AAV9VMT9_9PEZI</name>
<organism evidence="3 4">
    <name type="scientific">Orbilia blumenaviensis</name>
    <dbReference type="NCBI Taxonomy" id="1796055"/>
    <lineage>
        <taxon>Eukaryota</taxon>
        <taxon>Fungi</taxon>
        <taxon>Dikarya</taxon>
        <taxon>Ascomycota</taxon>
        <taxon>Pezizomycotina</taxon>
        <taxon>Orbiliomycetes</taxon>
        <taxon>Orbiliales</taxon>
        <taxon>Orbiliaceae</taxon>
        <taxon>Orbilia</taxon>
    </lineage>
</organism>
<protein>
    <recommendedName>
        <fullName evidence="2">Peptidase C14 caspase domain-containing protein</fullName>
    </recommendedName>
</protein>
<comment type="caution">
    <text evidence="3">The sequence shown here is derived from an EMBL/GenBank/DDBJ whole genome shotgun (WGS) entry which is preliminary data.</text>
</comment>
<evidence type="ECO:0000259" key="2">
    <source>
        <dbReference type="Pfam" id="PF00656"/>
    </source>
</evidence>
<dbReference type="InterPro" id="IPR011600">
    <property type="entry name" value="Pept_C14_caspase"/>
</dbReference>
<proteinExistence type="inferred from homology"/>
<dbReference type="Pfam" id="PF00656">
    <property type="entry name" value="Peptidase_C14"/>
    <property type="match status" value="1"/>
</dbReference>
<dbReference type="InterPro" id="IPR050452">
    <property type="entry name" value="Metacaspase"/>
</dbReference>
<evidence type="ECO:0000313" key="3">
    <source>
        <dbReference type="EMBL" id="KAK6363394.1"/>
    </source>
</evidence>
<dbReference type="AlphaFoldDB" id="A0AAV9VMT9"/>
<reference evidence="3 4" key="1">
    <citation type="submission" date="2019-10" db="EMBL/GenBank/DDBJ databases">
        <authorList>
            <person name="Palmer J.M."/>
        </authorList>
    </citation>
    <scope>NUCLEOTIDE SEQUENCE [LARGE SCALE GENOMIC DNA]</scope>
    <source>
        <strain evidence="3 4">TWF730</strain>
    </source>
</reference>